<feature type="region of interest" description="Disordered" evidence="1">
    <location>
        <begin position="215"/>
        <end position="248"/>
    </location>
</feature>
<dbReference type="GO" id="GO:0070449">
    <property type="term" value="C:elongin complex"/>
    <property type="evidence" value="ECO:0007669"/>
    <property type="project" value="InterPro"/>
</dbReference>
<dbReference type="Gene3D" id="6.10.250.3180">
    <property type="match status" value="1"/>
</dbReference>
<accession>A0A7J7MIJ7</accession>
<dbReference type="PANTHER" id="PTHR47543">
    <property type="entry name" value="OS08G0169600 PROTEIN"/>
    <property type="match status" value="1"/>
</dbReference>
<evidence type="ECO:0000256" key="1">
    <source>
        <dbReference type="SAM" id="MobiDB-lite"/>
    </source>
</evidence>
<dbReference type="OrthoDB" id="21513at2759"/>
<name>A0A7J7MIJ7_9MAGN</name>
<feature type="compositionally biased region" description="Polar residues" evidence="1">
    <location>
        <begin position="161"/>
        <end position="170"/>
    </location>
</feature>
<dbReference type="EMBL" id="JACGCM010001471">
    <property type="protein sequence ID" value="KAF6154642.1"/>
    <property type="molecule type" value="Genomic_DNA"/>
</dbReference>
<organism evidence="2 3">
    <name type="scientific">Kingdonia uniflora</name>
    <dbReference type="NCBI Taxonomy" id="39325"/>
    <lineage>
        <taxon>Eukaryota</taxon>
        <taxon>Viridiplantae</taxon>
        <taxon>Streptophyta</taxon>
        <taxon>Embryophyta</taxon>
        <taxon>Tracheophyta</taxon>
        <taxon>Spermatophyta</taxon>
        <taxon>Magnoliopsida</taxon>
        <taxon>Ranunculales</taxon>
        <taxon>Circaeasteraceae</taxon>
        <taxon>Kingdonia</taxon>
    </lineage>
</organism>
<dbReference type="AlphaFoldDB" id="A0A7J7MIJ7"/>
<proteinExistence type="predicted"/>
<protein>
    <recommendedName>
        <fullName evidence="4">Elongin-A</fullName>
    </recommendedName>
</protein>
<evidence type="ECO:0008006" key="4">
    <source>
        <dbReference type="Google" id="ProtNLM"/>
    </source>
</evidence>
<dbReference type="InterPro" id="IPR010684">
    <property type="entry name" value="RNA_pol_II_trans_fac_SIII_A"/>
</dbReference>
<dbReference type="Pfam" id="PF06881">
    <property type="entry name" value="Elongin_A"/>
    <property type="match status" value="1"/>
</dbReference>
<dbReference type="GO" id="GO:0006368">
    <property type="term" value="P:transcription elongation by RNA polymerase II"/>
    <property type="evidence" value="ECO:0007669"/>
    <property type="project" value="InterPro"/>
</dbReference>
<dbReference type="Proteomes" id="UP000541444">
    <property type="component" value="Unassembled WGS sequence"/>
</dbReference>
<gene>
    <name evidence="2" type="ORF">GIB67_000526</name>
</gene>
<evidence type="ECO:0000313" key="2">
    <source>
        <dbReference type="EMBL" id="KAF6154642.1"/>
    </source>
</evidence>
<sequence>MTSTHSADSNSMFRRKAPSLLELCIQTTIDNVRYIGDVGETDIELLKDILPHCTIDQLMHIEKSSQGRDLSPATDHLWKKYYERQFGPDSSKLVIERMKQKNVSFRWRKLYEAKLKEIEQVQKDSVDRFKQRYAKEDSKKKSRQIKICTKLPSSSSKRSSFRGNGASNNFPHLKSNLMKKAKMETLNSHEARAHAAMKKNALQRKVSVRQTTTTITTTRPIGFQPNGFPGRGSASSSKLSMPSRKLFP</sequence>
<feature type="region of interest" description="Disordered" evidence="1">
    <location>
        <begin position="150"/>
        <end position="172"/>
    </location>
</feature>
<dbReference type="PANTHER" id="PTHR47543:SF2">
    <property type="entry name" value="RNA POLYMERASE II TRANSCRIPTION FACTOR SIII SUBUNIT A"/>
    <property type="match status" value="1"/>
</dbReference>
<keyword evidence="3" id="KW-1185">Reference proteome</keyword>
<reference evidence="2 3" key="1">
    <citation type="journal article" date="2020" name="IScience">
        <title>Genome Sequencing of the Endangered Kingdonia uniflora (Circaeasteraceae, Ranunculales) Reveals Potential Mechanisms of Evolutionary Specialization.</title>
        <authorList>
            <person name="Sun Y."/>
            <person name="Deng T."/>
            <person name="Zhang A."/>
            <person name="Moore M.J."/>
            <person name="Landis J.B."/>
            <person name="Lin N."/>
            <person name="Zhang H."/>
            <person name="Zhang X."/>
            <person name="Huang J."/>
            <person name="Zhang X."/>
            <person name="Sun H."/>
            <person name="Wang H."/>
        </authorList>
    </citation>
    <scope>NUCLEOTIDE SEQUENCE [LARGE SCALE GENOMIC DNA]</scope>
    <source>
        <strain evidence="2">TB1705</strain>
        <tissue evidence="2">Leaf</tissue>
    </source>
</reference>
<comment type="caution">
    <text evidence="2">The sequence shown here is derived from an EMBL/GenBank/DDBJ whole genome shotgun (WGS) entry which is preliminary data.</text>
</comment>
<evidence type="ECO:0000313" key="3">
    <source>
        <dbReference type="Proteomes" id="UP000541444"/>
    </source>
</evidence>